<protein>
    <submittedName>
        <fullName evidence="1">Uncharacterized protein</fullName>
    </submittedName>
</protein>
<gene>
    <name evidence="1" type="ORF">METZ01_LOCUS507143</name>
</gene>
<reference evidence="1" key="1">
    <citation type="submission" date="2018-05" db="EMBL/GenBank/DDBJ databases">
        <authorList>
            <person name="Lanie J.A."/>
            <person name="Ng W.-L."/>
            <person name="Kazmierczak K.M."/>
            <person name="Andrzejewski T.M."/>
            <person name="Davidsen T.M."/>
            <person name="Wayne K.J."/>
            <person name="Tettelin H."/>
            <person name="Glass J.I."/>
            <person name="Rusch D."/>
            <person name="Podicherti R."/>
            <person name="Tsui H.-C.T."/>
            <person name="Winkler M.E."/>
        </authorList>
    </citation>
    <scope>NUCLEOTIDE SEQUENCE</scope>
</reference>
<proteinExistence type="predicted"/>
<accession>A0A383ECF0</accession>
<dbReference type="EMBL" id="UINC01224598">
    <property type="protein sequence ID" value="SVE54289.1"/>
    <property type="molecule type" value="Genomic_DNA"/>
</dbReference>
<dbReference type="AlphaFoldDB" id="A0A383ECF0"/>
<sequence length="81" mass="9138">MDQDGSVSRRRAKFAELASKRVNRATHAIRVIGNLSNKSNYEYTEKDVRAILKELNGAVNDVKRRFSTGNGADSQNFRIKP</sequence>
<evidence type="ECO:0000313" key="1">
    <source>
        <dbReference type="EMBL" id="SVE54289.1"/>
    </source>
</evidence>
<organism evidence="1">
    <name type="scientific">marine metagenome</name>
    <dbReference type="NCBI Taxonomy" id="408172"/>
    <lineage>
        <taxon>unclassified sequences</taxon>
        <taxon>metagenomes</taxon>
        <taxon>ecological metagenomes</taxon>
    </lineage>
</organism>
<name>A0A383ECF0_9ZZZZ</name>